<keyword evidence="2" id="KW-0732">Signal</keyword>
<feature type="transmembrane region" description="Helical" evidence="1">
    <location>
        <begin position="216"/>
        <end position="235"/>
    </location>
</feature>
<dbReference type="EMBL" id="CP042593">
    <property type="protein sequence ID" value="QED49223.1"/>
    <property type="molecule type" value="Genomic_DNA"/>
</dbReference>
<evidence type="ECO:0000313" key="4">
    <source>
        <dbReference type="Proteomes" id="UP000321555"/>
    </source>
</evidence>
<dbReference type="KEGG" id="bda:FSZ17_19275"/>
<proteinExistence type="predicted"/>
<keyword evidence="1" id="KW-1133">Transmembrane helix</keyword>
<dbReference type="Proteomes" id="UP000321555">
    <property type="component" value="Chromosome"/>
</dbReference>
<accession>A0A5B8ZAE8</accession>
<dbReference type="OrthoDB" id="2840682at2"/>
<keyword evidence="1" id="KW-0812">Transmembrane</keyword>
<keyword evidence="1" id="KW-0472">Membrane</keyword>
<evidence type="ECO:0000313" key="3">
    <source>
        <dbReference type="EMBL" id="QED49223.1"/>
    </source>
</evidence>
<reference evidence="4" key="1">
    <citation type="submission" date="2019-08" db="EMBL/GenBank/DDBJ databases">
        <authorList>
            <person name="Zheng X."/>
        </authorList>
    </citation>
    <scope>NUCLEOTIDE SEQUENCE [LARGE SCALE GENOMIC DNA]</scope>
    <source>
        <strain evidence="4">FJAT-25496</strain>
    </source>
</reference>
<dbReference type="RefSeq" id="WP_057773370.1">
    <property type="nucleotide sequence ID" value="NZ_CP042593.1"/>
</dbReference>
<keyword evidence="4" id="KW-1185">Reference proteome</keyword>
<feature type="signal peptide" evidence="2">
    <location>
        <begin position="1"/>
        <end position="22"/>
    </location>
</feature>
<evidence type="ECO:0000256" key="2">
    <source>
        <dbReference type="SAM" id="SignalP"/>
    </source>
</evidence>
<dbReference type="AlphaFoldDB" id="A0A5B8ZAE8"/>
<evidence type="ECO:0000256" key="1">
    <source>
        <dbReference type="SAM" id="Phobius"/>
    </source>
</evidence>
<protein>
    <submittedName>
        <fullName evidence="3">Uncharacterized protein</fullName>
    </submittedName>
</protein>
<organism evidence="3 4">
    <name type="scientific">Cytobacillus dafuensis</name>
    <name type="common">Bacillus dafuensis</name>
    <dbReference type="NCBI Taxonomy" id="1742359"/>
    <lineage>
        <taxon>Bacteria</taxon>
        <taxon>Bacillati</taxon>
        <taxon>Bacillota</taxon>
        <taxon>Bacilli</taxon>
        <taxon>Bacillales</taxon>
        <taxon>Bacillaceae</taxon>
        <taxon>Cytobacillus</taxon>
    </lineage>
</organism>
<sequence>MKSIIMVIIGLLVFSTVTPASAESDIPQGAQQFADSFFLDIVKEHVHAAHAGNFNLNPNSENITFGSLHHRYTLSEEFVKSNIAVETGIISSKEYISVVYQDGKPVNVIGTYENEAGVFALSTFGYGLELAKKLDNLKEDEKILYEAPIDAWYIYNGKSVRPLTASAAMLMNEEKNVKDFQKVIYERYKNEDNNPEMGGGISITGSDESTSSFKSIILYFVIGVLGVAVLVLFFINRRLKNKQM</sequence>
<gene>
    <name evidence="3" type="ORF">FSZ17_19275</name>
</gene>
<feature type="chain" id="PRO_5023000624" evidence="2">
    <location>
        <begin position="23"/>
        <end position="244"/>
    </location>
</feature>
<name>A0A5B8ZAE8_CYTDA</name>